<dbReference type="InterPro" id="IPR000183">
    <property type="entry name" value="Orn/DAP/Arg_de-COase"/>
</dbReference>
<evidence type="ECO:0000313" key="8">
    <source>
        <dbReference type="Proteomes" id="UP000814353"/>
    </source>
</evidence>
<sequence>MALTHEFLSDVASTQGNAFYIFDDLAFRRNYLAFRDGLRNHYPKAEVAYAYKANYMPAIGQILAELDGMAEVVSRFEYEIARRYLQEECLIFNGPVKSDDDIAVALSLGSQVNLDSLAEVERVARLRVTGRPLEIGLRVSAIKADGEESRFGISVREGELARALDMLDTLGGVNVASLHCHLTTQDKSPEGFVDRLRELWSIARGLEGRHWLRSVNIGGGFFGELPETLKQQFACPISSIDSYTATIGRAFTQMHPERRIRLIIEPGVSVVANTMCFAVRVVDIRSRNGKLQALLDTSINSVNPTRSSLKVPLSVVTAHCKPDAKRRSYALVGNTCMEHDIIEPELEANLNAGDFIVFENRGAYSINYTPDFIHPAPAIVSREGKVLKTADSVSTSLASYNSIVDPGGNG</sequence>
<dbReference type="Proteomes" id="UP000518091">
    <property type="component" value="Unassembled WGS sequence"/>
</dbReference>
<dbReference type="PRINTS" id="PR01179">
    <property type="entry name" value="ODADCRBXLASE"/>
</dbReference>
<reference evidence="5 7" key="2">
    <citation type="submission" date="2020-07" db="EMBL/GenBank/DDBJ databases">
        <title>Identification of Halomonas strains.</title>
        <authorList>
            <person name="Xiao Z."/>
            <person name="Shen J."/>
        </authorList>
    </citation>
    <scope>NUCLEOTIDE SEQUENCE [LARGE SCALE GENOMIC DNA]</scope>
    <source>
        <strain evidence="5 7">DSM 17331</strain>
    </source>
</reference>
<dbReference type="EMBL" id="JACEFT010000051">
    <property type="protein sequence ID" value="MBA2781157.1"/>
    <property type="molecule type" value="Genomic_DNA"/>
</dbReference>
<evidence type="ECO:0000313" key="5">
    <source>
        <dbReference type="EMBL" id="MBA2781157.1"/>
    </source>
</evidence>
<evidence type="ECO:0000259" key="4">
    <source>
        <dbReference type="Pfam" id="PF02784"/>
    </source>
</evidence>
<dbReference type="PANTHER" id="PTHR43727:SF2">
    <property type="entry name" value="GROUP IV DECARBOXYLASE"/>
    <property type="match status" value="1"/>
</dbReference>
<dbReference type="InterPro" id="IPR009006">
    <property type="entry name" value="Ala_racemase/Decarboxylase_C"/>
</dbReference>
<comment type="caution">
    <text evidence="5">The sequence shown here is derived from an EMBL/GenBank/DDBJ whole genome shotgun (WGS) entry which is preliminary data.</text>
</comment>
<dbReference type="GO" id="GO:0008836">
    <property type="term" value="F:diaminopimelate decarboxylase activity"/>
    <property type="evidence" value="ECO:0007669"/>
    <property type="project" value="TreeGrafter"/>
</dbReference>
<dbReference type="Gene3D" id="2.40.37.10">
    <property type="entry name" value="Lyase, Ornithine Decarboxylase, Chain A, domain 1"/>
    <property type="match status" value="1"/>
</dbReference>
<feature type="domain" description="Orn/DAP/Arg decarboxylase 2 N-terminal" evidence="4">
    <location>
        <begin position="39"/>
        <end position="272"/>
    </location>
</feature>
<dbReference type="EMBL" id="JABFUB010000038">
    <property type="protein sequence ID" value="MCG6663847.1"/>
    <property type="molecule type" value="Genomic_DNA"/>
</dbReference>
<dbReference type="GO" id="GO:0009089">
    <property type="term" value="P:lysine biosynthetic process via diaminopimelate"/>
    <property type="evidence" value="ECO:0007669"/>
    <property type="project" value="TreeGrafter"/>
</dbReference>
<feature type="modified residue" description="N6-(pyridoxal phosphate)lysine" evidence="3">
    <location>
        <position position="52"/>
    </location>
</feature>
<dbReference type="InterPro" id="IPR022644">
    <property type="entry name" value="De-COase2_N"/>
</dbReference>
<dbReference type="AlphaFoldDB" id="A0A7V9W4Z1"/>
<evidence type="ECO:0000313" key="6">
    <source>
        <dbReference type="EMBL" id="MCG6663847.1"/>
    </source>
</evidence>
<dbReference type="SUPFAM" id="SSF51419">
    <property type="entry name" value="PLP-binding barrel"/>
    <property type="match status" value="1"/>
</dbReference>
<dbReference type="PANTHER" id="PTHR43727">
    <property type="entry name" value="DIAMINOPIMELATE DECARBOXYLASE"/>
    <property type="match status" value="1"/>
</dbReference>
<accession>A0A7V9W4Z1</accession>
<name>A0A7V9W4Z1_9GAMM</name>
<dbReference type="Pfam" id="PF02784">
    <property type="entry name" value="Orn_Arg_deC_N"/>
    <property type="match status" value="1"/>
</dbReference>
<dbReference type="SUPFAM" id="SSF50621">
    <property type="entry name" value="Alanine racemase C-terminal domain-like"/>
    <property type="match status" value="1"/>
</dbReference>
<dbReference type="Gene3D" id="3.20.20.10">
    <property type="entry name" value="Alanine racemase"/>
    <property type="match status" value="1"/>
</dbReference>
<dbReference type="Proteomes" id="UP000814353">
    <property type="component" value="Unassembled WGS sequence"/>
</dbReference>
<keyword evidence="2 3" id="KW-0663">Pyridoxal phosphate</keyword>
<evidence type="ECO:0000256" key="3">
    <source>
        <dbReference type="PIRSR" id="PIRSR600183-50"/>
    </source>
</evidence>
<feature type="active site" description="Proton donor" evidence="3">
    <location>
        <position position="336"/>
    </location>
</feature>
<proteinExistence type="predicted"/>
<gene>
    <name evidence="5" type="ORF">H1D44_19970</name>
    <name evidence="6" type="ORF">HOP48_20195</name>
</gene>
<protein>
    <submittedName>
        <fullName evidence="5">Alanine racemase</fullName>
    </submittedName>
</protein>
<dbReference type="InterPro" id="IPR029066">
    <property type="entry name" value="PLP-binding_barrel"/>
</dbReference>
<evidence type="ECO:0000256" key="1">
    <source>
        <dbReference type="ARBA" id="ARBA00001933"/>
    </source>
</evidence>
<keyword evidence="8" id="KW-1185">Reference proteome</keyword>
<comment type="cofactor">
    <cofactor evidence="1 3">
        <name>pyridoxal 5'-phosphate</name>
        <dbReference type="ChEBI" id="CHEBI:597326"/>
    </cofactor>
</comment>
<reference evidence="6 8" key="1">
    <citation type="submission" date="2020-05" db="EMBL/GenBank/DDBJ databases">
        <title>Comparative genomic analysis of denitrifying bacteria from Halomonas genus.</title>
        <authorList>
            <person name="Wang L."/>
            <person name="Shao Z."/>
        </authorList>
    </citation>
    <scope>NUCLEOTIDE SEQUENCE [LARGE SCALE GENOMIC DNA]</scope>
    <source>
        <strain evidence="6 8">DSM 17331</strain>
    </source>
</reference>
<evidence type="ECO:0000256" key="2">
    <source>
        <dbReference type="ARBA" id="ARBA00022898"/>
    </source>
</evidence>
<evidence type="ECO:0000313" key="7">
    <source>
        <dbReference type="Proteomes" id="UP000518091"/>
    </source>
</evidence>
<dbReference type="RefSeq" id="WP_181517029.1">
    <property type="nucleotide sequence ID" value="NZ_JABFUB010000038.1"/>
</dbReference>
<organism evidence="5 7">
    <name type="scientific">Billgrantia kenyensis</name>
    <dbReference type="NCBI Taxonomy" id="321266"/>
    <lineage>
        <taxon>Bacteria</taxon>
        <taxon>Pseudomonadati</taxon>
        <taxon>Pseudomonadota</taxon>
        <taxon>Gammaproteobacteria</taxon>
        <taxon>Oceanospirillales</taxon>
        <taxon>Halomonadaceae</taxon>
        <taxon>Billgrantia</taxon>
    </lineage>
</organism>